<dbReference type="Proteomes" id="UP000515124">
    <property type="component" value="Unplaced"/>
</dbReference>
<evidence type="ECO:0000256" key="2">
    <source>
        <dbReference type="SAM" id="MobiDB-lite"/>
    </source>
</evidence>
<keyword evidence="4" id="KW-1185">Reference proteome</keyword>
<keyword evidence="1" id="KW-0862">Zinc</keyword>
<evidence type="ECO:0000313" key="5">
    <source>
        <dbReference type="RefSeq" id="XP_021800328.1"/>
    </source>
</evidence>
<proteinExistence type="predicted"/>
<feature type="region of interest" description="Disordered" evidence="2">
    <location>
        <begin position="61"/>
        <end position="80"/>
    </location>
</feature>
<dbReference type="InterPro" id="IPR001878">
    <property type="entry name" value="Znf_CCHC"/>
</dbReference>
<dbReference type="SUPFAM" id="SSF57756">
    <property type="entry name" value="Retrovirus zinc finger-like domains"/>
    <property type="match status" value="1"/>
</dbReference>
<dbReference type="Pfam" id="PF00098">
    <property type="entry name" value="zf-CCHC"/>
    <property type="match status" value="1"/>
</dbReference>
<accession>A0A6P5REQ0</accession>
<dbReference type="InterPro" id="IPR036875">
    <property type="entry name" value="Znf_CCHC_sf"/>
</dbReference>
<gene>
    <name evidence="5" type="primary">LOC110744649</name>
</gene>
<dbReference type="AlphaFoldDB" id="A0A6P5REQ0"/>
<evidence type="ECO:0000256" key="1">
    <source>
        <dbReference type="PROSITE-ProRule" id="PRU00047"/>
    </source>
</evidence>
<dbReference type="KEGG" id="pavi:110744649"/>
<sequence>MMVHFALNSLPKDFKSLRETYIAQRECWTLNDLITICVQQEHNIIRERGAKMVNMVQTKERKENRHNAIAGKEKGSSTEKYLKPSTGMKCFFCKKAGHMKKECRKYKKWLDKQKNKGIHKEEVAKQG</sequence>
<dbReference type="PROSITE" id="PS50158">
    <property type="entry name" value="ZF_CCHC"/>
    <property type="match status" value="1"/>
</dbReference>
<dbReference type="RefSeq" id="XP_021800328.1">
    <property type="nucleotide sequence ID" value="XM_021944636.1"/>
</dbReference>
<feature type="domain" description="CCHC-type" evidence="3">
    <location>
        <begin position="89"/>
        <end position="105"/>
    </location>
</feature>
<keyword evidence="1" id="KW-0479">Metal-binding</keyword>
<dbReference type="GeneID" id="110744649"/>
<evidence type="ECO:0000313" key="4">
    <source>
        <dbReference type="Proteomes" id="UP000515124"/>
    </source>
</evidence>
<dbReference type="GO" id="GO:0003676">
    <property type="term" value="F:nucleic acid binding"/>
    <property type="evidence" value="ECO:0007669"/>
    <property type="project" value="InterPro"/>
</dbReference>
<dbReference type="Gene3D" id="4.10.60.10">
    <property type="entry name" value="Zinc finger, CCHC-type"/>
    <property type="match status" value="1"/>
</dbReference>
<keyword evidence="1" id="KW-0863">Zinc-finger</keyword>
<dbReference type="GO" id="GO:0008270">
    <property type="term" value="F:zinc ion binding"/>
    <property type="evidence" value="ECO:0007669"/>
    <property type="project" value="UniProtKB-KW"/>
</dbReference>
<name>A0A6P5REQ0_PRUAV</name>
<reference evidence="5" key="1">
    <citation type="submission" date="2025-08" db="UniProtKB">
        <authorList>
            <consortium name="RefSeq"/>
        </authorList>
    </citation>
    <scope>IDENTIFICATION</scope>
</reference>
<protein>
    <submittedName>
        <fullName evidence="5">Uncharacterized protein LOC110744649</fullName>
    </submittedName>
</protein>
<organism evidence="4 5">
    <name type="scientific">Prunus avium</name>
    <name type="common">Cherry</name>
    <name type="synonym">Cerasus avium</name>
    <dbReference type="NCBI Taxonomy" id="42229"/>
    <lineage>
        <taxon>Eukaryota</taxon>
        <taxon>Viridiplantae</taxon>
        <taxon>Streptophyta</taxon>
        <taxon>Embryophyta</taxon>
        <taxon>Tracheophyta</taxon>
        <taxon>Spermatophyta</taxon>
        <taxon>Magnoliopsida</taxon>
        <taxon>eudicotyledons</taxon>
        <taxon>Gunneridae</taxon>
        <taxon>Pentapetalae</taxon>
        <taxon>rosids</taxon>
        <taxon>fabids</taxon>
        <taxon>Rosales</taxon>
        <taxon>Rosaceae</taxon>
        <taxon>Amygdaloideae</taxon>
        <taxon>Amygdaleae</taxon>
        <taxon>Prunus</taxon>
    </lineage>
</organism>
<dbReference type="SMART" id="SM00343">
    <property type="entry name" value="ZnF_C2HC"/>
    <property type="match status" value="1"/>
</dbReference>
<evidence type="ECO:0000259" key="3">
    <source>
        <dbReference type="PROSITE" id="PS50158"/>
    </source>
</evidence>